<keyword evidence="3" id="KW-1185">Reference proteome</keyword>
<gene>
    <name evidence="2" type="ORF">BD626DRAFT_485039</name>
</gene>
<name>A0A550CQW4_9AGAR</name>
<evidence type="ECO:0000313" key="2">
    <source>
        <dbReference type="EMBL" id="TRM67193.1"/>
    </source>
</evidence>
<comment type="caution">
    <text evidence="2">The sequence shown here is derived from an EMBL/GenBank/DDBJ whole genome shotgun (WGS) entry which is preliminary data.</text>
</comment>
<evidence type="ECO:0000256" key="1">
    <source>
        <dbReference type="SAM" id="MobiDB-lite"/>
    </source>
</evidence>
<evidence type="ECO:0000313" key="3">
    <source>
        <dbReference type="Proteomes" id="UP000320762"/>
    </source>
</evidence>
<organism evidence="2 3">
    <name type="scientific">Schizophyllum amplum</name>
    <dbReference type="NCBI Taxonomy" id="97359"/>
    <lineage>
        <taxon>Eukaryota</taxon>
        <taxon>Fungi</taxon>
        <taxon>Dikarya</taxon>
        <taxon>Basidiomycota</taxon>
        <taxon>Agaricomycotina</taxon>
        <taxon>Agaricomycetes</taxon>
        <taxon>Agaricomycetidae</taxon>
        <taxon>Agaricales</taxon>
        <taxon>Schizophyllaceae</taxon>
        <taxon>Schizophyllum</taxon>
    </lineage>
</organism>
<protein>
    <submittedName>
        <fullName evidence="2">Uncharacterized protein</fullName>
    </submittedName>
</protein>
<dbReference type="AlphaFoldDB" id="A0A550CQW4"/>
<accession>A0A550CQW4</accession>
<dbReference type="EMBL" id="VDMD01000003">
    <property type="protein sequence ID" value="TRM67193.1"/>
    <property type="molecule type" value="Genomic_DNA"/>
</dbReference>
<feature type="region of interest" description="Disordered" evidence="1">
    <location>
        <begin position="17"/>
        <end position="36"/>
    </location>
</feature>
<dbReference type="Proteomes" id="UP000320762">
    <property type="component" value="Unassembled WGS sequence"/>
</dbReference>
<proteinExistence type="predicted"/>
<sequence>MKGTSTVVFGYLRLPTRHRVPGSQEKPSVRPPHHTARLPSAAQVRARFRGVERTILGRPSRKLALSLETPVHHHHPRSPALVATEYEAPRTLARGSIKALPPRLSLYHSFPPLALPLVVLAAVSRAVAMPSRRTPDLCWGRSRWSEFYS</sequence>
<reference evidence="2 3" key="1">
    <citation type="journal article" date="2019" name="New Phytol.">
        <title>Comparative genomics reveals unique wood-decay strategies and fruiting body development in the Schizophyllaceae.</title>
        <authorList>
            <person name="Almasi E."/>
            <person name="Sahu N."/>
            <person name="Krizsan K."/>
            <person name="Balint B."/>
            <person name="Kovacs G.M."/>
            <person name="Kiss B."/>
            <person name="Cseklye J."/>
            <person name="Drula E."/>
            <person name="Henrissat B."/>
            <person name="Nagy I."/>
            <person name="Chovatia M."/>
            <person name="Adam C."/>
            <person name="LaButti K."/>
            <person name="Lipzen A."/>
            <person name="Riley R."/>
            <person name="Grigoriev I.V."/>
            <person name="Nagy L.G."/>
        </authorList>
    </citation>
    <scope>NUCLEOTIDE SEQUENCE [LARGE SCALE GENOMIC DNA]</scope>
    <source>
        <strain evidence="2 3">NL-1724</strain>
    </source>
</reference>